<feature type="transmembrane region" description="Helical" evidence="2">
    <location>
        <begin position="50"/>
        <end position="68"/>
    </location>
</feature>
<evidence type="ECO:0000256" key="1">
    <source>
        <dbReference type="SAM" id="MobiDB-lite"/>
    </source>
</evidence>
<accession>A0AAV9XJR4</accession>
<feature type="region of interest" description="Disordered" evidence="1">
    <location>
        <begin position="1"/>
        <end position="38"/>
    </location>
</feature>
<dbReference type="EMBL" id="JAVHJO010000003">
    <property type="protein sequence ID" value="KAK6541826.1"/>
    <property type="molecule type" value="Genomic_DNA"/>
</dbReference>
<feature type="transmembrane region" description="Helical" evidence="2">
    <location>
        <begin position="169"/>
        <end position="191"/>
    </location>
</feature>
<dbReference type="AlphaFoldDB" id="A0AAV9XJR4"/>
<reference evidence="3 4" key="1">
    <citation type="submission" date="2019-10" db="EMBL/GenBank/DDBJ databases">
        <authorList>
            <person name="Palmer J.M."/>
        </authorList>
    </citation>
    <scope>NUCLEOTIDE SEQUENCE [LARGE SCALE GENOMIC DNA]</scope>
    <source>
        <strain evidence="3 4">TWF694</strain>
    </source>
</reference>
<evidence type="ECO:0000256" key="2">
    <source>
        <dbReference type="SAM" id="Phobius"/>
    </source>
</evidence>
<protein>
    <submittedName>
        <fullName evidence="3">Uncharacterized protein</fullName>
    </submittedName>
</protein>
<keyword evidence="2" id="KW-0472">Membrane</keyword>
<gene>
    <name evidence="3" type="ORF">TWF694_007606</name>
</gene>
<feature type="transmembrane region" description="Helical" evidence="2">
    <location>
        <begin position="80"/>
        <end position="106"/>
    </location>
</feature>
<keyword evidence="2" id="KW-0812">Transmembrane</keyword>
<feature type="compositionally biased region" description="Basic and acidic residues" evidence="1">
    <location>
        <begin position="1"/>
        <end position="21"/>
    </location>
</feature>
<comment type="caution">
    <text evidence="3">The sequence shown here is derived from an EMBL/GenBank/DDBJ whole genome shotgun (WGS) entry which is preliminary data.</text>
</comment>
<keyword evidence="2" id="KW-1133">Transmembrane helix</keyword>
<proteinExistence type="predicted"/>
<name>A0AAV9XJR4_9PEZI</name>
<keyword evidence="4" id="KW-1185">Reference proteome</keyword>
<evidence type="ECO:0000313" key="4">
    <source>
        <dbReference type="Proteomes" id="UP001365542"/>
    </source>
</evidence>
<organism evidence="3 4">
    <name type="scientific">Orbilia ellipsospora</name>
    <dbReference type="NCBI Taxonomy" id="2528407"/>
    <lineage>
        <taxon>Eukaryota</taxon>
        <taxon>Fungi</taxon>
        <taxon>Dikarya</taxon>
        <taxon>Ascomycota</taxon>
        <taxon>Pezizomycotina</taxon>
        <taxon>Orbiliomycetes</taxon>
        <taxon>Orbiliales</taxon>
        <taxon>Orbiliaceae</taxon>
        <taxon>Orbilia</taxon>
    </lineage>
</organism>
<sequence>MDHNGLHQRRPERQQDPEQRLRQAQNDVPQPNPERPRPAAARNIALTPEFYTILAIAYPIIYFFILMYQNQTCSEVPPKLWVAILRLIIGPPLLALFIVGFSYGTIMELTLGIGFNINSVWTKWARIPLMLYASQPAYVMFFAFILVKLTPDNPDDLAFLKWWFSMMPWSLRLYFGGTAAFAVYLFGWNMGPGLVQSIRRRWSQS</sequence>
<evidence type="ECO:0000313" key="3">
    <source>
        <dbReference type="EMBL" id="KAK6541826.1"/>
    </source>
</evidence>
<dbReference type="Proteomes" id="UP001365542">
    <property type="component" value="Unassembled WGS sequence"/>
</dbReference>
<feature type="transmembrane region" description="Helical" evidence="2">
    <location>
        <begin position="127"/>
        <end position="149"/>
    </location>
</feature>